<dbReference type="PROSITE" id="PS51257">
    <property type="entry name" value="PROKAR_LIPOPROTEIN"/>
    <property type="match status" value="1"/>
</dbReference>
<protein>
    <recommendedName>
        <fullName evidence="4">Lipoprotein</fullName>
    </recommendedName>
</protein>
<evidence type="ECO:0000313" key="3">
    <source>
        <dbReference type="Proteomes" id="UP001250698"/>
    </source>
</evidence>
<evidence type="ECO:0008006" key="4">
    <source>
        <dbReference type="Google" id="ProtNLM"/>
    </source>
</evidence>
<evidence type="ECO:0000313" key="2">
    <source>
        <dbReference type="EMBL" id="MDU0370999.1"/>
    </source>
</evidence>
<name>A0ABU3THZ8_9BACT</name>
<keyword evidence="1" id="KW-0732">Signal</keyword>
<accession>A0ABU3THZ8</accession>
<evidence type="ECO:0000256" key="1">
    <source>
        <dbReference type="SAM" id="SignalP"/>
    </source>
</evidence>
<organism evidence="2 3">
    <name type="scientific">Hymenobacter endophyticus</name>
    <dbReference type="NCBI Taxonomy" id="3076335"/>
    <lineage>
        <taxon>Bacteria</taxon>
        <taxon>Pseudomonadati</taxon>
        <taxon>Bacteroidota</taxon>
        <taxon>Cytophagia</taxon>
        <taxon>Cytophagales</taxon>
        <taxon>Hymenobacteraceae</taxon>
        <taxon>Hymenobacter</taxon>
    </lineage>
</organism>
<comment type="caution">
    <text evidence="2">The sequence shown here is derived from an EMBL/GenBank/DDBJ whole genome shotgun (WGS) entry which is preliminary data.</text>
</comment>
<dbReference type="Proteomes" id="UP001250698">
    <property type="component" value="Unassembled WGS sequence"/>
</dbReference>
<gene>
    <name evidence="2" type="ORF">ROI90_11385</name>
</gene>
<dbReference type="InterPro" id="IPR011044">
    <property type="entry name" value="Quino_amine_DH_bsu"/>
</dbReference>
<sequence length="406" mass="43270">MKLTFNRPALFLSLFTMAGGSLLSSCDKNEREEETAAPETESSFARLLITDKTSNTVTLLNPAKSEQTAFQAGYGGASVYPSATGRWAAVVSSGNNLVEFFDTGIDRHDDHVHVKGTPKWGLTRSVGLTPSHVYASHNKISIFNDGTASISYVEEGQLHTVPAPTSFVTGAAHHGAMILFDNGTYAVTHKNNTVLGSLPEQVKLVNTQGTVVSAPTVTTQGIHGDAGDGQQALFGSASGVLVVKQTGEQQLIPYPAGAGSNWLSTIYYAKKARTFLGSRNNYGVFRIDPSARTMTQVGTTATFVRVALDEEGSSVFILDEQGTLSVYDAATGTRTASRSLTGLLDAKAATPYLAASRRYVYVTNAPQGKVHMLRKTDLSEHSTFTVTGQPLRLALVGADVDEEDSH</sequence>
<dbReference type="Gene3D" id="2.130.10.10">
    <property type="entry name" value="YVTN repeat-like/Quinoprotein amine dehydrogenase"/>
    <property type="match status" value="1"/>
</dbReference>
<dbReference type="InterPro" id="IPR015943">
    <property type="entry name" value="WD40/YVTN_repeat-like_dom_sf"/>
</dbReference>
<keyword evidence="3" id="KW-1185">Reference proteome</keyword>
<dbReference type="SUPFAM" id="SSF50969">
    <property type="entry name" value="YVTN repeat-like/Quinoprotein amine dehydrogenase"/>
    <property type="match status" value="1"/>
</dbReference>
<dbReference type="EMBL" id="JAWDJT010000006">
    <property type="protein sequence ID" value="MDU0370999.1"/>
    <property type="molecule type" value="Genomic_DNA"/>
</dbReference>
<feature type="signal peptide" evidence="1">
    <location>
        <begin position="1"/>
        <end position="18"/>
    </location>
</feature>
<dbReference type="RefSeq" id="WP_315998468.1">
    <property type="nucleotide sequence ID" value="NZ_JAWDJT010000006.1"/>
</dbReference>
<feature type="chain" id="PRO_5047022803" description="Lipoprotein" evidence="1">
    <location>
        <begin position="19"/>
        <end position="406"/>
    </location>
</feature>
<reference evidence="2 3" key="1">
    <citation type="submission" date="2023-10" db="EMBL/GenBank/DDBJ databases">
        <title>Hymenobacter endophyticus sp. nov., an isolate from the leaf tissues of wheat.</title>
        <authorList>
            <person name="Dai Y."/>
        </authorList>
    </citation>
    <scope>NUCLEOTIDE SEQUENCE [LARGE SCALE GENOMIC DNA]</scope>
    <source>
        <strain evidence="2 3">ZK17L-C2</strain>
    </source>
</reference>
<proteinExistence type="predicted"/>